<protein>
    <submittedName>
        <fullName evidence="2">Uncharacterized protein</fullName>
    </submittedName>
</protein>
<accession>A0A1C6VVZ2</accession>
<sequence length="111" mass="11422">MALIYPKDREDAKALAQQLLDAAGDERHDEVRTTTDGPVGLAFDVPEDLAQKVLGSGDGRQLVETPEQPATTAQGTSADAGADGSGAHAKSADGSSQPSTKASRSTSRTRS</sequence>
<keyword evidence="3" id="KW-1185">Reference proteome</keyword>
<feature type="compositionally biased region" description="Basic and acidic residues" evidence="1">
    <location>
        <begin position="24"/>
        <end position="33"/>
    </location>
</feature>
<reference evidence="3" key="1">
    <citation type="submission" date="2016-06" db="EMBL/GenBank/DDBJ databases">
        <authorList>
            <person name="Varghese N."/>
            <person name="Submissions Spin"/>
        </authorList>
    </citation>
    <scope>NUCLEOTIDE SEQUENCE [LARGE SCALE GENOMIC DNA]</scope>
    <source>
        <strain evidence="3">DSM 43903</strain>
    </source>
</reference>
<dbReference type="STRING" id="47855.GA0070606_5405"/>
<dbReference type="EMBL" id="FMHZ01000002">
    <property type="protein sequence ID" value="SCL70455.1"/>
    <property type="molecule type" value="Genomic_DNA"/>
</dbReference>
<proteinExistence type="predicted"/>
<feature type="compositionally biased region" description="Low complexity" evidence="1">
    <location>
        <begin position="70"/>
        <end position="111"/>
    </location>
</feature>
<dbReference type="OrthoDB" id="3404521at2"/>
<dbReference type="RefSeq" id="WP_091105696.1">
    <property type="nucleotide sequence ID" value="NZ_FMHZ01000002.1"/>
</dbReference>
<evidence type="ECO:0000313" key="2">
    <source>
        <dbReference type="EMBL" id="SCL70455.1"/>
    </source>
</evidence>
<dbReference type="AlphaFoldDB" id="A0A1C6VVZ2"/>
<feature type="region of interest" description="Disordered" evidence="1">
    <location>
        <begin position="23"/>
        <end position="42"/>
    </location>
</feature>
<name>A0A1C6VVZ2_9ACTN</name>
<feature type="region of interest" description="Disordered" evidence="1">
    <location>
        <begin position="56"/>
        <end position="111"/>
    </location>
</feature>
<gene>
    <name evidence="2" type="ORF">GA0070606_5405</name>
</gene>
<organism evidence="2 3">
    <name type="scientific">Micromonospora citrea</name>
    <dbReference type="NCBI Taxonomy" id="47855"/>
    <lineage>
        <taxon>Bacteria</taxon>
        <taxon>Bacillati</taxon>
        <taxon>Actinomycetota</taxon>
        <taxon>Actinomycetes</taxon>
        <taxon>Micromonosporales</taxon>
        <taxon>Micromonosporaceae</taxon>
        <taxon>Micromonospora</taxon>
    </lineage>
</organism>
<evidence type="ECO:0000256" key="1">
    <source>
        <dbReference type="SAM" id="MobiDB-lite"/>
    </source>
</evidence>
<dbReference type="Proteomes" id="UP000199001">
    <property type="component" value="Unassembled WGS sequence"/>
</dbReference>
<evidence type="ECO:0000313" key="3">
    <source>
        <dbReference type="Proteomes" id="UP000199001"/>
    </source>
</evidence>